<feature type="coiled-coil region" evidence="1">
    <location>
        <begin position="525"/>
        <end position="552"/>
    </location>
</feature>
<feature type="region of interest" description="Disordered" evidence="2">
    <location>
        <begin position="452"/>
        <end position="503"/>
    </location>
</feature>
<organism evidence="3 4">
    <name type="scientific">Streptomyces reniochalinae</name>
    <dbReference type="NCBI Taxonomy" id="2250578"/>
    <lineage>
        <taxon>Bacteria</taxon>
        <taxon>Bacillati</taxon>
        <taxon>Actinomycetota</taxon>
        <taxon>Actinomycetes</taxon>
        <taxon>Kitasatosporales</taxon>
        <taxon>Streptomycetaceae</taxon>
        <taxon>Streptomyces</taxon>
    </lineage>
</organism>
<feature type="compositionally biased region" description="Basic and acidic residues" evidence="2">
    <location>
        <begin position="452"/>
        <end position="466"/>
    </location>
</feature>
<dbReference type="AlphaFoldDB" id="A0A367EFY2"/>
<name>A0A367EFY2_9ACTN</name>
<feature type="compositionally biased region" description="Gly residues" evidence="2">
    <location>
        <begin position="481"/>
        <end position="495"/>
    </location>
</feature>
<comment type="caution">
    <text evidence="3">The sequence shown here is derived from an EMBL/GenBank/DDBJ whole genome shotgun (WGS) entry which is preliminary data.</text>
</comment>
<dbReference type="Proteomes" id="UP000253507">
    <property type="component" value="Unassembled WGS sequence"/>
</dbReference>
<accession>A0A367EFY2</accession>
<sequence length="554" mass="60257">MFTIKYNRTTNHIAGMSVCTTTKDETEAQISAKGEVAYYAENPCGSLTRYRFADGPSFETATEALKYARESARKLCKTCEKAAERMIAADERKPAEGPKEEETTMSGKLKLSDVRGDISIASVGNGTPHALKLDGSHEAFCDVRHKDPLRSWGPAHEQKPEIELCAKCSKLVPTGPVEMKNETVKIPGTNLEVTRTVAVPVDADENTNDGESEDVAKTMTKDQQNETANEIRADFERLTALVHEGNEEGLSTLKEEIRTKTESITGTGAAAVKAKLRAEAEKAESSAREAAKATESKEVATLETQDYRTEVADAEEIVTAAAQRIGEALTASMKVSDLAKEIAATKMRIAARITDKNGDPDVFLKTAQAKQASRDMYELAVKDMPETFESTNALKKLIKAVQNQQSDARTKYVRALDENPEEAKLFVRALEANPEAKPSDAVFDFHKIDRKSRQEKELENWHRSRGELTTGEGEGDESGEGDGSGGEGDGSGEGAGNESDAYTTTLKAATAALKAMTKLKTAPIGQLTEEQREEVEKQAKALEDAAKEIRKALI</sequence>
<proteinExistence type="predicted"/>
<keyword evidence="1" id="KW-0175">Coiled coil</keyword>
<dbReference type="InterPro" id="IPR058005">
    <property type="entry name" value="Repressor_C"/>
</dbReference>
<dbReference type="RefSeq" id="WP_114016669.1">
    <property type="nucleotide sequence ID" value="NZ_QOIM01000037.1"/>
</dbReference>
<reference evidence="3 4" key="1">
    <citation type="submission" date="2018-06" db="EMBL/GenBank/DDBJ databases">
        <title>Streptomyces reniochalinae sp. nov. and Streptomyces diacarnus sp. nov. from marine sponges.</title>
        <authorList>
            <person name="Li L."/>
        </authorList>
    </citation>
    <scope>NUCLEOTIDE SEQUENCE [LARGE SCALE GENOMIC DNA]</scope>
    <source>
        <strain evidence="3 4">LHW50302</strain>
    </source>
</reference>
<dbReference type="EMBL" id="QOIM01000037">
    <property type="protein sequence ID" value="RCG16974.1"/>
    <property type="molecule type" value="Genomic_DNA"/>
</dbReference>
<evidence type="ECO:0000313" key="4">
    <source>
        <dbReference type="Proteomes" id="UP000253507"/>
    </source>
</evidence>
<evidence type="ECO:0000313" key="3">
    <source>
        <dbReference type="EMBL" id="RCG16974.1"/>
    </source>
</evidence>
<evidence type="ECO:0000256" key="1">
    <source>
        <dbReference type="SAM" id="Coils"/>
    </source>
</evidence>
<dbReference type="Pfam" id="PF25746">
    <property type="entry name" value="Phage_Repressor_c"/>
    <property type="match status" value="1"/>
</dbReference>
<feature type="compositionally biased region" description="Acidic residues" evidence="2">
    <location>
        <begin position="203"/>
        <end position="213"/>
    </location>
</feature>
<protein>
    <submittedName>
        <fullName evidence="3">Uncharacterized protein</fullName>
    </submittedName>
</protein>
<evidence type="ECO:0000256" key="2">
    <source>
        <dbReference type="SAM" id="MobiDB-lite"/>
    </source>
</evidence>
<keyword evidence="4" id="KW-1185">Reference proteome</keyword>
<feature type="region of interest" description="Disordered" evidence="2">
    <location>
        <begin position="203"/>
        <end position="222"/>
    </location>
</feature>
<gene>
    <name evidence="3" type="ORF">DQ392_18010</name>
</gene>